<dbReference type="EMBL" id="SKFH01000008">
    <property type="protein sequence ID" value="TCZ73156.1"/>
    <property type="molecule type" value="Genomic_DNA"/>
</dbReference>
<proteinExistence type="predicted"/>
<feature type="signal peptide" evidence="1">
    <location>
        <begin position="1"/>
        <end position="24"/>
    </location>
</feature>
<dbReference type="AlphaFoldDB" id="A0A4R4E186"/>
<name>A0A4R4E186_9BACT</name>
<evidence type="ECO:0000313" key="2">
    <source>
        <dbReference type="EMBL" id="TCZ73156.1"/>
    </source>
</evidence>
<evidence type="ECO:0000256" key="1">
    <source>
        <dbReference type="SAM" id="SignalP"/>
    </source>
</evidence>
<feature type="chain" id="PRO_5020546648" evidence="1">
    <location>
        <begin position="25"/>
        <end position="133"/>
    </location>
</feature>
<dbReference type="Proteomes" id="UP000295164">
    <property type="component" value="Unassembled WGS sequence"/>
</dbReference>
<organism evidence="2 3">
    <name type="scientific">Flaviaesturariibacter aridisoli</name>
    <dbReference type="NCBI Taxonomy" id="2545761"/>
    <lineage>
        <taxon>Bacteria</taxon>
        <taxon>Pseudomonadati</taxon>
        <taxon>Bacteroidota</taxon>
        <taxon>Chitinophagia</taxon>
        <taxon>Chitinophagales</taxon>
        <taxon>Chitinophagaceae</taxon>
        <taxon>Flaviaestuariibacter</taxon>
    </lineage>
</organism>
<comment type="caution">
    <text evidence="2">The sequence shown here is derived from an EMBL/GenBank/DDBJ whole genome shotgun (WGS) entry which is preliminary data.</text>
</comment>
<sequence>MKKVLFSLLLATGLLMASSMDSNAQTTRTVQGKAVAKNRGANPNIKKDASTTDVMTKGTKTRGACSITFDNWTSLYVKVYVDGVYRGTVDAWGKGTVTVGDGYTTVYAVSVGGTREWSDSGNCTNSNVTYKLQ</sequence>
<evidence type="ECO:0000313" key="3">
    <source>
        <dbReference type="Proteomes" id="UP000295164"/>
    </source>
</evidence>
<protein>
    <submittedName>
        <fullName evidence="2">Uncharacterized protein</fullName>
    </submittedName>
</protein>
<reference evidence="2 3" key="1">
    <citation type="submission" date="2019-03" db="EMBL/GenBank/DDBJ databases">
        <authorList>
            <person name="Kim M.K.M."/>
        </authorList>
    </citation>
    <scope>NUCLEOTIDE SEQUENCE [LARGE SCALE GENOMIC DNA]</scope>
    <source>
        <strain evidence="2 3">17J68-15</strain>
    </source>
</reference>
<dbReference type="OrthoDB" id="680248at2"/>
<dbReference type="RefSeq" id="WP_131851501.1">
    <property type="nucleotide sequence ID" value="NZ_SKFH01000008.1"/>
</dbReference>
<keyword evidence="3" id="KW-1185">Reference proteome</keyword>
<gene>
    <name evidence="2" type="ORF">E0486_07330</name>
</gene>
<accession>A0A4R4E186</accession>
<keyword evidence="1" id="KW-0732">Signal</keyword>